<comment type="caution">
    <text evidence="2">The sequence shown here is derived from an EMBL/GenBank/DDBJ whole genome shotgun (WGS) entry which is preliminary data.</text>
</comment>
<protein>
    <submittedName>
        <fullName evidence="2">Uncharacterized protein</fullName>
    </submittedName>
</protein>
<gene>
    <name evidence="2" type="ORF">CR513_31615</name>
</gene>
<dbReference type="OrthoDB" id="10498158at2759"/>
<keyword evidence="3" id="KW-1185">Reference proteome</keyword>
<feature type="region of interest" description="Disordered" evidence="1">
    <location>
        <begin position="41"/>
        <end position="60"/>
    </location>
</feature>
<dbReference type="AlphaFoldDB" id="A0A371G8U8"/>
<accession>A0A371G8U8</accession>
<feature type="region of interest" description="Disordered" evidence="1">
    <location>
        <begin position="81"/>
        <end position="102"/>
    </location>
</feature>
<feature type="non-terminal residue" evidence="2">
    <location>
        <position position="1"/>
    </location>
</feature>
<dbReference type="EMBL" id="QJKJ01006364">
    <property type="protein sequence ID" value="RDX86974.1"/>
    <property type="molecule type" value="Genomic_DNA"/>
</dbReference>
<proteinExistence type="predicted"/>
<dbReference type="Proteomes" id="UP000257109">
    <property type="component" value="Unassembled WGS sequence"/>
</dbReference>
<name>A0A371G8U8_MUCPR</name>
<organism evidence="2 3">
    <name type="scientific">Mucuna pruriens</name>
    <name type="common">Velvet bean</name>
    <name type="synonym">Dolichos pruriens</name>
    <dbReference type="NCBI Taxonomy" id="157652"/>
    <lineage>
        <taxon>Eukaryota</taxon>
        <taxon>Viridiplantae</taxon>
        <taxon>Streptophyta</taxon>
        <taxon>Embryophyta</taxon>
        <taxon>Tracheophyta</taxon>
        <taxon>Spermatophyta</taxon>
        <taxon>Magnoliopsida</taxon>
        <taxon>eudicotyledons</taxon>
        <taxon>Gunneridae</taxon>
        <taxon>Pentapetalae</taxon>
        <taxon>rosids</taxon>
        <taxon>fabids</taxon>
        <taxon>Fabales</taxon>
        <taxon>Fabaceae</taxon>
        <taxon>Papilionoideae</taxon>
        <taxon>50 kb inversion clade</taxon>
        <taxon>NPAAA clade</taxon>
        <taxon>indigoferoid/millettioid clade</taxon>
        <taxon>Phaseoleae</taxon>
        <taxon>Mucuna</taxon>
    </lineage>
</organism>
<evidence type="ECO:0000256" key="1">
    <source>
        <dbReference type="SAM" id="MobiDB-lite"/>
    </source>
</evidence>
<evidence type="ECO:0000313" key="3">
    <source>
        <dbReference type="Proteomes" id="UP000257109"/>
    </source>
</evidence>
<sequence length="143" mass="16229">MCESPSTFLSHDQITADKIIKEQKKISFDLDSPLPLVVHYPDSQSGSKGTKNKWHHLGPQGKTNYLKEPWLNMTEKPQIGGRILPTRWENQKRRSEGTMRSSKKISDALSVVKWPSPTEQTILTVIKALGSNNTGYRSRIQQN</sequence>
<evidence type="ECO:0000313" key="2">
    <source>
        <dbReference type="EMBL" id="RDX86974.1"/>
    </source>
</evidence>
<reference evidence="2" key="1">
    <citation type="submission" date="2018-05" db="EMBL/GenBank/DDBJ databases">
        <title>Draft genome of Mucuna pruriens seed.</title>
        <authorList>
            <person name="Nnadi N.E."/>
            <person name="Vos R."/>
            <person name="Hasami M.H."/>
            <person name="Devisetty U.K."/>
            <person name="Aguiy J.C."/>
        </authorList>
    </citation>
    <scope>NUCLEOTIDE SEQUENCE [LARGE SCALE GENOMIC DNA]</scope>
    <source>
        <strain evidence="2">JCA_2017</strain>
    </source>
</reference>